<dbReference type="EMBL" id="KN818234">
    <property type="protein sequence ID" value="KIL66777.1"/>
    <property type="molecule type" value="Genomic_DNA"/>
</dbReference>
<dbReference type="InParanoid" id="A0A0C2WY83"/>
<keyword evidence="3" id="KW-1185">Reference proteome</keyword>
<gene>
    <name evidence="2" type="ORF">M378DRAFT_160276</name>
</gene>
<feature type="region of interest" description="Disordered" evidence="1">
    <location>
        <begin position="1"/>
        <end position="31"/>
    </location>
</feature>
<accession>A0A0C2WY83</accession>
<feature type="compositionally biased region" description="Low complexity" evidence="1">
    <location>
        <begin position="1"/>
        <end position="24"/>
    </location>
</feature>
<name>A0A0C2WY83_AMAMK</name>
<sequence length="133" mass="14951">MTGASSSPSPVTTSGPATPGPTKTTTKKPKPFNVFTNDGSFLERFQQSKKVFFYLSQVLRTGLMCFCLARKRKKSAAKRKILSTGQVSYGDSAYIGPYHSHQFFALPFYRKKDFESRFVCDFLLFFSLDCLVS</sequence>
<proteinExistence type="predicted"/>
<protein>
    <submittedName>
        <fullName evidence="2">Uncharacterized protein</fullName>
    </submittedName>
</protein>
<dbReference type="OrthoDB" id="3066330at2759"/>
<evidence type="ECO:0000313" key="3">
    <source>
        <dbReference type="Proteomes" id="UP000054549"/>
    </source>
</evidence>
<dbReference type="HOGENOM" id="CLU_1906211_0_0_1"/>
<evidence type="ECO:0000256" key="1">
    <source>
        <dbReference type="SAM" id="MobiDB-lite"/>
    </source>
</evidence>
<reference evidence="2 3" key="1">
    <citation type="submission" date="2014-04" db="EMBL/GenBank/DDBJ databases">
        <title>Evolutionary Origins and Diversification of the Mycorrhizal Mutualists.</title>
        <authorList>
            <consortium name="DOE Joint Genome Institute"/>
            <consortium name="Mycorrhizal Genomics Consortium"/>
            <person name="Kohler A."/>
            <person name="Kuo A."/>
            <person name="Nagy L.G."/>
            <person name="Floudas D."/>
            <person name="Copeland A."/>
            <person name="Barry K.W."/>
            <person name="Cichocki N."/>
            <person name="Veneault-Fourrey C."/>
            <person name="LaButti K."/>
            <person name="Lindquist E.A."/>
            <person name="Lipzen A."/>
            <person name="Lundell T."/>
            <person name="Morin E."/>
            <person name="Murat C."/>
            <person name="Riley R."/>
            <person name="Ohm R."/>
            <person name="Sun H."/>
            <person name="Tunlid A."/>
            <person name="Henrissat B."/>
            <person name="Grigoriev I.V."/>
            <person name="Hibbett D.S."/>
            <person name="Martin F."/>
        </authorList>
    </citation>
    <scope>NUCLEOTIDE SEQUENCE [LARGE SCALE GENOMIC DNA]</scope>
    <source>
        <strain evidence="2 3">Koide BX008</strain>
    </source>
</reference>
<dbReference type="AlphaFoldDB" id="A0A0C2WY83"/>
<dbReference type="Proteomes" id="UP000054549">
    <property type="component" value="Unassembled WGS sequence"/>
</dbReference>
<organism evidence="2 3">
    <name type="scientific">Amanita muscaria (strain Koide BX008)</name>
    <dbReference type="NCBI Taxonomy" id="946122"/>
    <lineage>
        <taxon>Eukaryota</taxon>
        <taxon>Fungi</taxon>
        <taxon>Dikarya</taxon>
        <taxon>Basidiomycota</taxon>
        <taxon>Agaricomycotina</taxon>
        <taxon>Agaricomycetes</taxon>
        <taxon>Agaricomycetidae</taxon>
        <taxon>Agaricales</taxon>
        <taxon>Pluteineae</taxon>
        <taxon>Amanitaceae</taxon>
        <taxon>Amanita</taxon>
    </lineage>
</organism>
<evidence type="ECO:0000313" key="2">
    <source>
        <dbReference type="EMBL" id="KIL66777.1"/>
    </source>
</evidence>